<name>A0A3M8BCM7_9BACL</name>
<gene>
    <name evidence="2" type="ORF">EDM57_01995</name>
</gene>
<feature type="signal peptide" evidence="1">
    <location>
        <begin position="1"/>
        <end position="26"/>
    </location>
</feature>
<dbReference type="AlphaFoldDB" id="A0A3M8BCM7"/>
<dbReference type="Proteomes" id="UP000268829">
    <property type="component" value="Unassembled WGS sequence"/>
</dbReference>
<accession>A0A3M8BCM7</accession>
<reference evidence="2 3" key="1">
    <citation type="submission" date="2018-10" db="EMBL/GenBank/DDBJ databases">
        <title>Phylogenomics of Brevibacillus.</title>
        <authorList>
            <person name="Dunlap C."/>
        </authorList>
    </citation>
    <scope>NUCLEOTIDE SEQUENCE [LARGE SCALE GENOMIC DNA]</scope>
    <source>
        <strain evidence="2 3">DSM 100115</strain>
    </source>
</reference>
<dbReference type="RefSeq" id="WP_122903105.1">
    <property type="nucleotide sequence ID" value="NZ_RHHS01000008.1"/>
</dbReference>
<dbReference type="OrthoDB" id="2466316at2"/>
<evidence type="ECO:0000313" key="3">
    <source>
        <dbReference type="Proteomes" id="UP000268829"/>
    </source>
</evidence>
<evidence type="ECO:0000256" key="1">
    <source>
        <dbReference type="SAM" id="SignalP"/>
    </source>
</evidence>
<organism evidence="2 3">
    <name type="scientific">Brevibacillus gelatini</name>
    <dbReference type="NCBI Taxonomy" id="1655277"/>
    <lineage>
        <taxon>Bacteria</taxon>
        <taxon>Bacillati</taxon>
        <taxon>Bacillota</taxon>
        <taxon>Bacilli</taxon>
        <taxon>Bacillales</taxon>
        <taxon>Paenibacillaceae</taxon>
        <taxon>Brevibacillus</taxon>
    </lineage>
</organism>
<proteinExistence type="predicted"/>
<protein>
    <submittedName>
        <fullName evidence="2">Uncharacterized protein</fullName>
    </submittedName>
</protein>
<sequence length="323" mass="37008">MLKISKFSLSVALISILSMNPTMVLANSGDNLSPAEIKKLKEVFKFSDQHIEDLIEDGLVQEYLSMEKPVVSKKEEYYELTSQANGEVEVEQLTKSEFDIRVAENQDANEQKEGDGETGLISTLGYDVEDRHDYITLETWFIYDEDNWDAQASARFEFADNSSTYGFTKADLYDDILAIGVSQNARLIPGSEDFSLKYRLYGFNGEYDKYGNPIFEWYSDSKSARKADLRDEGGYAFNVKYPSLNNNRRQYIKNIRGYMKVDVEPEGSSWGGKRYDVWSHYLHTQYKIHWSGSVSIPLGGSIAFEYEDDVQKITGHTSERIRD</sequence>
<dbReference type="EMBL" id="RHHS01000008">
    <property type="protein sequence ID" value="RNB61156.1"/>
    <property type="molecule type" value="Genomic_DNA"/>
</dbReference>
<comment type="caution">
    <text evidence="2">The sequence shown here is derived from an EMBL/GenBank/DDBJ whole genome shotgun (WGS) entry which is preliminary data.</text>
</comment>
<evidence type="ECO:0000313" key="2">
    <source>
        <dbReference type="EMBL" id="RNB61156.1"/>
    </source>
</evidence>
<feature type="chain" id="PRO_5017924781" evidence="1">
    <location>
        <begin position="27"/>
        <end position="323"/>
    </location>
</feature>
<keyword evidence="3" id="KW-1185">Reference proteome</keyword>
<keyword evidence="1" id="KW-0732">Signal</keyword>